<keyword evidence="3" id="KW-1185">Reference proteome</keyword>
<reference evidence="3" key="2">
    <citation type="journal article" date="2018" name="Plant J.">
        <title>The Sorghum bicolor reference genome: improved assembly, gene annotations, a transcriptome atlas, and signatures of genome organization.</title>
        <authorList>
            <person name="McCormick R.F."/>
            <person name="Truong S.K."/>
            <person name="Sreedasyam A."/>
            <person name="Jenkins J."/>
            <person name="Shu S."/>
            <person name="Sims D."/>
            <person name="Kennedy M."/>
            <person name="Amirebrahimi M."/>
            <person name="Weers B.D."/>
            <person name="McKinley B."/>
            <person name="Mattison A."/>
            <person name="Morishige D.T."/>
            <person name="Grimwood J."/>
            <person name="Schmutz J."/>
            <person name="Mullet J.E."/>
        </authorList>
    </citation>
    <scope>NUCLEOTIDE SEQUENCE [LARGE SCALE GENOMIC DNA]</scope>
    <source>
        <strain evidence="3">cv. BTx623</strain>
    </source>
</reference>
<keyword evidence="1" id="KW-0812">Transmembrane</keyword>
<evidence type="ECO:0000313" key="2">
    <source>
        <dbReference type="EMBL" id="OQU84394.1"/>
    </source>
</evidence>
<keyword evidence="1" id="KW-0472">Membrane</keyword>
<sequence length="129" mass="15097">MHDLNISVKFSTRMITIDSKPFKLQIWDMEVLLLPFIPFFSVLFVVSFRQGTDLIKLRFWNHIGSAVLQHAATLCKIAADILRPASNLVYQHDQLNIKFEVCVFFHLHTDFFYDTNHHPSLVQLNLMHV</sequence>
<dbReference type="EMBL" id="CM000763">
    <property type="protein sequence ID" value="OQU84394.1"/>
    <property type="molecule type" value="Genomic_DNA"/>
</dbReference>
<protein>
    <submittedName>
        <fullName evidence="2">Uncharacterized protein</fullName>
    </submittedName>
</protein>
<feature type="transmembrane region" description="Helical" evidence="1">
    <location>
        <begin position="31"/>
        <end position="48"/>
    </location>
</feature>
<accession>A0A1Z5RKX7</accession>
<proteinExistence type="predicted"/>
<name>A0A1Z5RKX7_SORBI</name>
<evidence type="ECO:0000256" key="1">
    <source>
        <dbReference type="SAM" id="Phobius"/>
    </source>
</evidence>
<gene>
    <name evidence="2" type="ORF">SORBI_3004G045566</name>
</gene>
<dbReference type="Proteomes" id="UP000000768">
    <property type="component" value="Chromosome 4"/>
</dbReference>
<dbReference type="STRING" id="4558.A0A1Z5RKX7"/>
<evidence type="ECO:0000313" key="3">
    <source>
        <dbReference type="Proteomes" id="UP000000768"/>
    </source>
</evidence>
<keyword evidence="1" id="KW-1133">Transmembrane helix</keyword>
<organism evidence="2 3">
    <name type="scientific">Sorghum bicolor</name>
    <name type="common">Sorghum</name>
    <name type="synonym">Sorghum vulgare</name>
    <dbReference type="NCBI Taxonomy" id="4558"/>
    <lineage>
        <taxon>Eukaryota</taxon>
        <taxon>Viridiplantae</taxon>
        <taxon>Streptophyta</taxon>
        <taxon>Embryophyta</taxon>
        <taxon>Tracheophyta</taxon>
        <taxon>Spermatophyta</taxon>
        <taxon>Magnoliopsida</taxon>
        <taxon>Liliopsida</taxon>
        <taxon>Poales</taxon>
        <taxon>Poaceae</taxon>
        <taxon>PACMAD clade</taxon>
        <taxon>Panicoideae</taxon>
        <taxon>Andropogonodae</taxon>
        <taxon>Andropogoneae</taxon>
        <taxon>Sorghinae</taxon>
        <taxon>Sorghum</taxon>
    </lineage>
</organism>
<dbReference type="Gramene" id="OQU84394">
    <property type="protein sequence ID" value="OQU84394"/>
    <property type="gene ID" value="SORBI_3004G045566"/>
</dbReference>
<reference evidence="2 3" key="1">
    <citation type="journal article" date="2009" name="Nature">
        <title>The Sorghum bicolor genome and the diversification of grasses.</title>
        <authorList>
            <person name="Paterson A.H."/>
            <person name="Bowers J.E."/>
            <person name="Bruggmann R."/>
            <person name="Dubchak I."/>
            <person name="Grimwood J."/>
            <person name="Gundlach H."/>
            <person name="Haberer G."/>
            <person name="Hellsten U."/>
            <person name="Mitros T."/>
            <person name="Poliakov A."/>
            <person name="Schmutz J."/>
            <person name="Spannagl M."/>
            <person name="Tang H."/>
            <person name="Wang X."/>
            <person name="Wicker T."/>
            <person name="Bharti A.K."/>
            <person name="Chapman J."/>
            <person name="Feltus F.A."/>
            <person name="Gowik U."/>
            <person name="Grigoriev I.V."/>
            <person name="Lyons E."/>
            <person name="Maher C.A."/>
            <person name="Martis M."/>
            <person name="Narechania A."/>
            <person name="Otillar R.P."/>
            <person name="Penning B.W."/>
            <person name="Salamov A.A."/>
            <person name="Wang Y."/>
            <person name="Zhang L."/>
            <person name="Carpita N.C."/>
            <person name="Freeling M."/>
            <person name="Gingle A.R."/>
            <person name="Hash C.T."/>
            <person name="Keller B."/>
            <person name="Klein P."/>
            <person name="Kresovich S."/>
            <person name="McCann M.C."/>
            <person name="Ming R."/>
            <person name="Peterson D.G."/>
            <person name="Mehboob-ur-Rahman"/>
            <person name="Ware D."/>
            <person name="Westhoff P."/>
            <person name="Mayer K.F."/>
            <person name="Messing J."/>
            <person name="Rokhsar D.S."/>
        </authorList>
    </citation>
    <scope>NUCLEOTIDE SEQUENCE [LARGE SCALE GENOMIC DNA]</scope>
    <source>
        <strain evidence="3">cv. BTx623</strain>
    </source>
</reference>
<dbReference type="InParanoid" id="A0A1Z5RKX7"/>
<dbReference type="AlphaFoldDB" id="A0A1Z5RKX7"/>